<evidence type="ECO:0000256" key="1">
    <source>
        <dbReference type="ARBA" id="ARBA00022468"/>
    </source>
</evidence>
<evidence type="ECO:0000313" key="2">
    <source>
        <dbReference type="EMBL" id="CAD7224181.1"/>
    </source>
</evidence>
<organism evidence="2">
    <name type="scientific">Cyprideis torosa</name>
    <dbReference type="NCBI Taxonomy" id="163714"/>
    <lineage>
        <taxon>Eukaryota</taxon>
        <taxon>Metazoa</taxon>
        <taxon>Ecdysozoa</taxon>
        <taxon>Arthropoda</taxon>
        <taxon>Crustacea</taxon>
        <taxon>Oligostraca</taxon>
        <taxon>Ostracoda</taxon>
        <taxon>Podocopa</taxon>
        <taxon>Podocopida</taxon>
        <taxon>Cytherocopina</taxon>
        <taxon>Cytheroidea</taxon>
        <taxon>Cytherideidae</taxon>
        <taxon>Cyprideis</taxon>
    </lineage>
</organism>
<keyword evidence="1" id="KW-0343">GTPase activation</keyword>
<dbReference type="InterPro" id="IPR035969">
    <property type="entry name" value="Rab-GAP_TBC_sf"/>
</dbReference>
<dbReference type="Gene3D" id="1.10.8.270">
    <property type="entry name" value="putative rabgap domain of human tbc1 domain family member 14 like domains"/>
    <property type="match status" value="1"/>
</dbReference>
<dbReference type="OrthoDB" id="1668230at2759"/>
<dbReference type="SUPFAM" id="SSF47923">
    <property type="entry name" value="Ypt/Rab-GAP domain of gyp1p"/>
    <property type="match status" value="1"/>
</dbReference>
<dbReference type="GO" id="GO:0005096">
    <property type="term" value="F:GTPase activator activity"/>
    <property type="evidence" value="ECO:0007669"/>
    <property type="project" value="UniProtKB-KW"/>
</dbReference>
<accession>A0A7R8ZLX5</accession>
<gene>
    <name evidence="2" type="ORF">CTOB1V02_LOCUS2151</name>
</gene>
<reference evidence="2" key="1">
    <citation type="submission" date="2020-11" db="EMBL/GenBank/DDBJ databases">
        <authorList>
            <person name="Tran Van P."/>
        </authorList>
    </citation>
    <scope>NUCLEOTIDE SEQUENCE</scope>
</reference>
<sequence length="311" mass="35588">MFSADSPLSERPLGEVFYLWQLAGGDVENELTKMGLVKQKPPILAIPRVVLLEGETFGGKKDETRLYNTRVVSLPLAPLFKRFEHIPREDFFPLTERGISPGLTHSFSSQDVIQEGQSLPLVIREQDIEYQLHRNILYKKLLDGYPYKRIAIYKEARKDITPLYRAYVWAALLDVKGDIHRAYSACDKDTPTATDRQIEVDIPRCHQYQDLLASPEGHLKFKRILKAWVVSHPQYVYWQGLDSLSAPFIYLNFNREGFTILPMKMGTRMFLLMIKKKKGLLAVNEGTDLLMVNKLTPAASVPSSSTIIFAW</sequence>
<dbReference type="PANTHER" id="PTHR22957:SF168">
    <property type="entry name" value="TBC DOMAIN-CONTAINING PROTEIN KINASE-LIKE PROTEIN"/>
    <property type="match status" value="1"/>
</dbReference>
<name>A0A7R8ZLX5_9CRUS</name>
<dbReference type="PANTHER" id="PTHR22957">
    <property type="entry name" value="TBC1 DOMAIN FAMILY MEMBER GTPASE-ACTIVATING PROTEIN"/>
    <property type="match status" value="1"/>
</dbReference>
<dbReference type="FunFam" id="1.10.8.270:FF:000044">
    <property type="entry name" value="TBC Kinase homolog"/>
    <property type="match status" value="1"/>
</dbReference>
<dbReference type="InterPro" id="IPR000195">
    <property type="entry name" value="Rab-GAP-TBC_dom"/>
</dbReference>
<dbReference type="AlphaFoldDB" id="A0A7R8ZLX5"/>
<dbReference type="Pfam" id="PF00566">
    <property type="entry name" value="RabGAP-TBC"/>
    <property type="match status" value="1"/>
</dbReference>
<dbReference type="PROSITE" id="PS50086">
    <property type="entry name" value="TBC_RABGAP"/>
    <property type="match status" value="1"/>
</dbReference>
<protein>
    <submittedName>
        <fullName evidence="2">Uncharacterized protein</fullName>
    </submittedName>
</protein>
<proteinExistence type="predicted"/>
<dbReference type="EMBL" id="OB660323">
    <property type="protein sequence ID" value="CAD7224181.1"/>
    <property type="molecule type" value="Genomic_DNA"/>
</dbReference>